<proteinExistence type="predicted"/>
<reference evidence="1" key="1">
    <citation type="submission" date="2023-03" db="EMBL/GenBank/DDBJ databases">
        <title>Massive genome expansion in bonnet fungi (Mycena s.s.) driven by repeated elements and novel gene families across ecological guilds.</title>
        <authorList>
            <consortium name="Lawrence Berkeley National Laboratory"/>
            <person name="Harder C.B."/>
            <person name="Miyauchi S."/>
            <person name="Viragh M."/>
            <person name="Kuo A."/>
            <person name="Thoen E."/>
            <person name="Andreopoulos B."/>
            <person name="Lu D."/>
            <person name="Skrede I."/>
            <person name="Drula E."/>
            <person name="Henrissat B."/>
            <person name="Morin E."/>
            <person name="Kohler A."/>
            <person name="Barry K."/>
            <person name="LaButti K."/>
            <person name="Morin E."/>
            <person name="Salamov A."/>
            <person name="Lipzen A."/>
            <person name="Mereny Z."/>
            <person name="Hegedus B."/>
            <person name="Baldrian P."/>
            <person name="Stursova M."/>
            <person name="Weitz H."/>
            <person name="Taylor A."/>
            <person name="Grigoriev I.V."/>
            <person name="Nagy L.G."/>
            <person name="Martin F."/>
            <person name="Kauserud H."/>
        </authorList>
    </citation>
    <scope>NUCLEOTIDE SEQUENCE</scope>
    <source>
        <strain evidence="1">CBHHK188m</strain>
    </source>
</reference>
<dbReference type="EMBL" id="JARJLG010000056">
    <property type="protein sequence ID" value="KAJ7758120.1"/>
    <property type="molecule type" value="Genomic_DNA"/>
</dbReference>
<evidence type="ECO:0000313" key="2">
    <source>
        <dbReference type="Proteomes" id="UP001215280"/>
    </source>
</evidence>
<protein>
    <submittedName>
        <fullName evidence="1">Uncharacterized protein</fullName>
    </submittedName>
</protein>
<dbReference type="AlphaFoldDB" id="A0AAD7J805"/>
<gene>
    <name evidence="1" type="ORF">DFH07DRAFT_958467</name>
</gene>
<comment type="caution">
    <text evidence="1">The sequence shown here is derived from an EMBL/GenBank/DDBJ whole genome shotgun (WGS) entry which is preliminary data.</text>
</comment>
<name>A0AAD7J805_9AGAR</name>
<dbReference type="Proteomes" id="UP001215280">
    <property type="component" value="Unassembled WGS sequence"/>
</dbReference>
<evidence type="ECO:0000313" key="1">
    <source>
        <dbReference type="EMBL" id="KAJ7758120.1"/>
    </source>
</evidence>
<sequence>MDRPIFPPELEREIFETTAVLHPQTMPSLLRVARRVLIWIEPLLYTVLMVAEGFDLVHRPMDDDDVLRAMRVKPPSFFAANVRAMCFSAAYSDLSMDEVQALLRLCTNLVSLFVVGVRRWKGSLWALFGRNNTVDLNHPFLFGLTHLDIFNANAKLLHIPGLATLTALPALTHVSLGLNDVDVTGNTIRRVLEQYPQLQVLVHQIMPAYTRDPYGDLAREMAQITARPPAENVRFVTVVYENMWHDWEVGARGN</sequence>
<organism evidence="1 2">
    <name type="scientific">Mycena maculata</name>
    <dbReference type="NCBI Taxonomy" id="230809"/>
    <lineage>
        <taxon>Eukaryota</taxon>
        <taxon>Fungi</taxon>
        <taxon>Dikarya</taxon>
        <taxon>Basidiomycota</taxon>
        <taxon>Agaricomycotina</taxon>
        <taxon>Agaricomycetes</taxon>
        <taxon>Agaricomycetidae</taxon>
        <taxon>Agaricales</taxon>
        <taxon>Marasmiineae</taxon>
        <taxon>Mycenaceae</taxon>
        <taxon>Mycena</taxon>
    </lineage>
</organism>
<accession>A0AAD7J805</accession>
<keyword evidence="2" id="KW-1185">Reference proteome</keyword>